<accession>A0A816ANA2</accession>
<dbReference type="Gene3D" id="3.40.50.720">
    <property type="entry name" value="NAD(P)-binding Rossmann-like Domain"/>
    <property type="match status" value="1"/>
</dbReference>
<evidence type="ECO:0000313" key="3">
    <source>
        <dbReference type="Proteomes" id="UP000663829"/>
    </source>
</evidence>
<evidence type="ECO:0000313" key="2">
    <source>
        <dbReference type="EMBL" id="CAF4473692.1"/>
    </source>
</evidence>
<dbReference type="OrthoDB" id="5296at2759"/>
<dbReference type="GO" id="GO:0008202">
    <property type="term" value="P:steroid metabolic process"/>
    <property type="evidence" value="ECO:0007669"/>
    <property type="project" value="TreeGrafter"/>
</dbReference>
<dbReference type="EMBL" id="CAJOBC010101441">
    <property type="protein sequence ID" value="CAF4473692.1"/>
    <property type="molecule type" value="Genomic_DNA"/>
</dbReference>
<reference evidence="1" key="1">
    <citation type="submission" date="2021-02" db="EMBL/GenBank/DDBJ databases">
        <authorList>
            <person name="Nowell W R."/>
        </authorList>
    </citation>
    <scope>NUCLEOTIDE SEQUENCE</scope>
</reference>
<dbReference type="GO" id="GO:0016491">
    <property type="term" value="F:oxidoreductase activity"/>
    <property type="evidence" value="ECO:0007669"/>
    <property type="project" value="TreeGrafter"/>
</dbReference>
<dbReference type="Proteomes" id="UP000663829">
    <property type="component" value="Unassembled WGS sequence"/>
</dbReference>
<dbReference type="AlphaFoldDB" id="A0A816ANA2"/>
<gene>
    <name evidence="1" type="ORF">GPM918_LOCUS42229</name>
    <name evidence="2" type="ORF">SRO942_LOCUS43431</name>
</gene>
<name>A0A816ANA2_9BILA</name>
<proteinExistence type="predicted"/>
<dbReference type="Proteomes" id="UP000681722">
    <property type="component" value="Unassembled WGS sequence"/>
</dbReference>
<dbReference type="PANTHER" id="PTHR43313:SF1">
    <property type="entry name" value="3BETA-HYDROXYSTEROID DEHYDROGENASE DHS-16"/>
    <property type="match status" value="1"/>
</dbReference>
<dbReference type="EMBL" id="CAJNOQ010035096">
    <property type="protein sequence ID" value="CAF1597958.1"/>
    <property type="molecule type" value="Genomic_DNA"/>
</dbReference>
<organism evidence="1 3">
    <name type="scientific">Didymodactylos carnosus</name>
    <dbReference type="NCBI Taxonomy" id="1234261"/>
    <lineage>
        <taxon>Eukaryota</taxon>
        <taxon>Metazoa</taxon>
        <taxon>Spiralia</taxon>
        <taxon>Gnathifera</taxon>
        <taxon>Rotifera</taxon>
        <taxon>Eurotatoria</taxon>
        <taxon>Bdelloidea</taxon>
        <taxon>Philodinida</taxon>
        <taxon>Philodinidae</taxon>
        <taxon>Didymodactylos</taxon>
    </lineage>
</organism>
<dbReference type="PANTHER" id="PTHR43313">
    <property type="entry name" value="SHORT-CHAIN DEHYDROGENASE/REDUCTASE FAMILY 9C"/>
    <property type="match status" value="1"/>
</dbReference>
<protein>
    <submittedName>
        <fullName evidence="1">Uncharacterized protein</fullName>
    </submittedName>
</protein>
<evidence type="ECO:0000313" key="1">
    <source>
        <dbReference type="EMBL" id="CAF1597958.1"/>
    </source>
</evidence>
<keyword evidence="3" id="KW-1185">Reference proteome</keyword>
<sequence>MFPWKLHVSLIESGYMKTPLIKPPYKSFEDYWSRFSQDAQERWGRDYLQEKFNQANDNILFKHAEDPMKVVRALEHAVINTKPQIRYNPGWQATFIFYPLSLLPAWLLNLIVMKLDPTTTLPSSVHKQPKPKPFIILLKRKRHLTIL</sequence>
<comment type="caution">
    <text evidence="1">The sequence shown here is derived from an EMBL/GenBank/DDBJ whole genome shotgun (WGS) entry which is preliminary data.</text>
</comment>